<evidence type="ECO:0000256" key="1">
    <source>
        <dbReference type="SAM" id="MobiDB-lite"/>
    </source>
</evidence>
<evidence type="ECO:0000313" key="2">
    <source>
        <dbReference type="EMBL" id="EYE97124.1"/>
    </source>
</evidence>
<dbReference type="Proteomes" id="UP000019804">
    <property type="component" value="Unassembled WGS sequence"/>
</dbReference>
<dbReference type="GeneID" id="63702656"/>
<evidence type="ECO:0000313" key="3">
    <source>
        <dbReference type="Proteomes" id="UP000019804"/>
    </source>
</evidence>
<gene>
    <name evidence="2" type="ORF">EURHEDRAFT_551241</name>
</gene>
<dbReference type="OrthoDB" id="6123at2759"/>
<dbReference type="EMBL" id="KK088416">
    <property type="protein sequence ID" value="EYE97124.1"/>
    <property type="molecule type" value="Genomic_DNA"/>
</dbReference>
<accession>A0A017SKI3</accession>
<organism evidence="2 3">
    <name type="scientific">Aspergillus ruber (strain CBS 135680)</name>
    <dbReference type="NCBI Taxonomy" id="1388766"/>
    <lineage>
        <taxon>Eukaryota</taxon>
        <taxon>Fungi</taxon>
        <taxon>Dikarya</taxon>
        <taxon>Ascomycota</taxon>
        <taxon>Pezizomycotina</taxon>
        <taxon>Eurotiomycetes</taxon>
        <taxon>Eurotiomycetidae</taxon>
        <taxon>Eurotiales</taxon>
        <taxon>Aspergillaceae</taxon>
        <taxon>Aspergillus</taxon>
        <taxon>Aspergillus subgen. Aspergillus</taxon>
    </lineage>
</organism>
<sequence length="102" mass="11144">MKGSESMRLRKKPKTQSQSSSQASSWSMPASMIACGAFRKRTSDLLEYLWLASPKSTIILSTLVVNAEQRATQVLHVNDQIQALAGQKSASQNKGCVCGHVY</sequence>
<feature type="region of interest" description="Disordered" evidence="1">
    <location>
        <begin position="1"/>
        <end position="27"/>
    </location>
</feature>
<proteinExistence type="predicted"/>
<dbReference type="AlphaFoldDB" id="A0A017SKI3"/>
<name>A0A017SKI3_ASPRC</name>
<reference evidence="3" key="1">
    <citation type="journal article" date="2014" name="Nat. Commun.">
        <title>Genomic adaptations of the halophilic Dead Sea filamentous fungus Eurotium rubrum.</title>
        <authorList>
            <person name="Kis-Papo T."/>
            <person name="Weig A.R."/>
            <person name="Riley R."/>
            <person name="Persoh D."/>
            <person name="Salamov A."/>
            <person name="Sun H."/>
            <person name="Lipzen A."/>
            <person name="Wasser S.P."/>
            <person name="Rambold G."/>
            <person name="Grigoriev I.V."/>
            <person name="Nevo E."/>
        </authorList>
    </citation>
    <scope>NUCLEOTIDE SEQUENCE [LARGE SCALE GENOMIC DNA]</scope>
    <source>
        <strain evidence="3">CBS 135680</strain>
    </source>
</reference>
<protein>
    <submittedName>
        <fullName evidence="2">Uncharacterized protein</fullName>
    </submittedName>
</protein>
<dbReference type="HOGENOM" id="CLU_2276900_0_0_1"/>
<dbReference type="PROSITE" id="PS51257">
    <property type="entry name" value="PROKAR_LIPOPROTEIN"/>
    <property type="match status" value="1"/>
</dbReference>
<feature type="compositionally biased region" description="Low complexity" evidence="1">
    <location>
        <begin position="16"/>
        <end position="27"/>
    </location>
</feature>
<dbReference type="RefSeq" id="XP_040640812.1">
    <property type="nucleotide sequence ID" value="XM_040787532.1"/>
</dbReference>
<keyword evidence="3" id="KW-1185">Reference proteome</keyword>